<organism evidence="3 4">
    <name type="scientific">Rhizoclosmatium globosum</name>
    <dbReference type="NCBI Taxonomy" id="329046"/>
    <lineage>
        <taxon>Eukaryota</taxon>
        <taxon>Fungi</taxon>
        <taxon>Fungi incertae sedis</taxon>
        <taxon>Chytridiomycota</taxon>
        <taxon>Chytridiomycota incertae sedis</taxon>
        <taxon>Chytridiomycetes</taxon>
        <taxon>Chytridiales</taxon>
        <taxon>Chytriomycetaceae</taxon>
        <taxon>Rhizoclosmatium</taxon>
    </lineage>
</organism>
<dbReference type="Proteomes" id="UP000193642">
    <property type="component" value="Unassembled WGS sequence"/>
</dbReference>
<comment type="caution">
    <text evidence="3">The sequence shown here is derived from an EMBL/GenBank/DDBJ whole genome shotgun (WGS) entry which is preliminary data.</text>
</comment>
<feature type="region of interest" description="Disordered" evidence="1">
    <location>
        <begin position="15"/>
        <end position="44"/>
    </location>
</feature>
<feature type="chain" id="PRO_5012101495" evidence="2">
    <location>
        <begin position="20"/>
        <end position="674"/>
    </location>
</feature>
<evidence type="ECO:0000256" key="1">
    <source>
        <dbReference type="SAM" id="MobiDB-lite"/>
    </source>
</evidence>
<dbReference type="InterPro" id="IPR016024">
    <property type="entry name" value="ARM-type_fold"/>
</dbReference>
<sequence length="674" mass="75284">MTFITVLVQHAWAMQPAGASSTQPRNQQKDNVQDQKKRPRRIPEVRVSIPATVTDFVQVFNQETSPELRQSLDTYALDVLSRLEDLVLASTISFDSKRKDPMRVAAKDVKQKTFKKRILSARTRSSMAAAALDAKEKDDASDAKKNLLVRTQTRRYAAQARRSLLALATARSRVIRAKCIALLIEALDTNELGADDGAGDVLEGALEARRMKTVTSTLAAIDLTSEVGTDAEMKDGQNLAVPVDDFLEKLAICISLSVQRLEYACDIKSFFIPGEVQGAFHRLFNENLMYLETNDPYTVQMITSSVETIHWLMTAKVESEELMATPVALSLLSQITRMTPNLGICEMLEPFSGILNDLKEKQEWHLGCKFIKLMAAGAAINDQACQLFLGIVKQLDPECWQWTFCAIMCLGAVVLTTDSSAVRKLALENGLLEFIDFDRDNDDHWRVRAAAAICLAEIYHHNKSESLGLLAHEAIRERKEVEKNSHVIELLTISTSLSHHPRRVSFLFKYICLSLAETYAESQSRYSFLRKFLKSTAHRKSTEAKKLAAAKAQKPFNTGPDSLSQKATKFIWPSRNLNLPDVKKLSKRAGDLLKMVEEDAMPDDNIPIPLSIAPYHQNYKTEAEEKTKPILKPSKLAAVSYKTGHEIAPTNISNPSNGTVNRRKLFNATTEEAS</sequence>
<evidence type="ECO:0000256" key="2">
    <source>
        <dbReference type="SAM" id="SignalP"/>
    </source>
</evidence>
<gene>
    <name evidence="3" type="ORF">BCR33DRAFT_779441</name>
</gene>
<keyword evidence="2" id="KW-0732">Signal</keyword>
<dbReference type="EMBL" id="MCGO01000002">
    <property type="protein sequence ID" value="ORY53092.1"/>
    <property type="molecule type" value="Genomic_DNA"/>
</dbReference>
<evidence type="ECO:0000313" key="3">
    <source>
        <dbReference type="EMBL" id="ORY53092.1"/>
    </source>
</evidence>
<feature type="signal peptide" evidence="2">
    <location>
        <begin position="1"/>
        <end position="19"/>
    </location>
</feature>
<dbReference type="AlphaFoldDB" id="A0A1Y2D1E0"/>
<feature type="compositionally biased region" description="Basic and acidic residues" evidence="1">
    <location>
        <begin position="27"/>
        <end position="44"/>
    </location>
</feature>
<keyword evidence="4" id="KW-1185">Reference proteome</keyword>
<dbReference type="SUPFAM" id="SSF48371">
    <property type="entry name" value="ARM repeat"/>
    <property type="match status" value="1"/>
</dbReference>
<name>A0A1Y2D1E0_9FUNG</name>
<protein>
    <submittedName>
        <fullName evidence="3">Uncharacterized protein</fullName>
    </submittedName>
</protein>
<dbReference type="OrthoDB" id="2135532at2759"/>
<proteinExistence type="predicted"/>
<reference evidence="3 4" key="1">
    <citation type="submission" date="2016-07" db="EMBL/GenBank/DDBJ databases">
        <title>Pervasive Adenine N6-methylation of Active Genes in Fungi.</title>
        <authorList>
            <consortium name="DOE Joint Genome Institute"/>
            <person name="Mondo S.J."/>
            <person name="Dannebaum R.O."/>
            <person name="Kuo R.C."/>
            <person name="Labutti K."/>
            <person name="Haridas S."/>
            <person name="Kuo A."/>
            <person name="Salamov A."/>
            <person name="Ahrendt S.R."/>
            <person name="Lipzen A."/>
            <person name="Sullivan W."/>
            <person name="Andreopoulos W.B."/>
            <person name="Clum A."/>
            <person name="Lindquist E."/>
            <person name="Daum C."/>
            <person name="Ramamoorthy G.K."/>
            <person name="Gryganskyi A."/>
            <person name="Culley D."/>
            <person name="Magnuson J.K."/>
            <person name="James T.Y."/>
            <person name="O'Malley M.A."/>
            <person name="Stajich J.E."/>
            <person name="Spatafora J.W."/>
            <person name="Visel A."/>
            <person name="Grigoriev I.V."/>
        </authorList>
    </citation>
    <scope>NUCLEOTIDE SEQUENCE [LARGE SCALE GENOMIC DNA]</scope>
    <source>
        <strain evidence="3 4">JEL800</strain>
    </source>
</reference>
<evidence type="ECO:0000313" key="4">
    <source>
        <dbReference type="Proteomes" id="UP000193642"/>
    </source>
</evidence>
<accession>A0A1Y2D1E0</accession>